<evidence type="ECO:0008006" key="10">
    <source>
        <dbReference type="Google" id="ProtNLM"/>
    </source>
</evidence>
<keyword evidence="9" id="KW-1185">Reference proteome</keyword>
<evidence type="ECO:0000259" key="6">
    <source>
        <dbReference type="PROSITE" id="PS51898"/>
    </source>
</evidence>
<evidence type="ECO:0000313" key="9">
    <source>
        <dbReference type="Proteomes" id="UP000036305"/>
    </source>
</evidence>
<evidence type="ECO:0000256" key="3">
    <source>
        <dbReference type="ARBA" id="ARBA00023125"/>
    </source>
</evidence>
<dbReference type="InterPro" id="IPR010998">
    <property type="entry name" value="Integrase_recombinase_N"/>
</dbReference>
<feature type="domain" description="Tyr recombinase" evidence="6">
    <location>
        <begin position="106"/>
        <end position="312"/>
    </location>
</feature>
<dbReference type="CDD" id="cd00397">
    <property type="entry name" value="DNA_BRE_C"/>
    <property type="match status" value="1"/>
</dbReference>
<dbReference type="Gene3D" id="1.10.150.130">
    <property type="match status" value="1"/>
</dbReference>
<organism evidence="8 9">
    <name type="scientific">Klebsiella michiganensis</name>
    <dbReference type="NCBI Taxonomy" id="1134687"/>
    <lineage>
        <taxon>Bacteria</taxon>
        <taxon>Pseudomonadati</taxon>
        <taxon>Pseudomonadota</taxon>
        <taxon>Gammaproteobacteria</taxon>
        <taxon>Enterobacterales</taxon>
        <taxon>Enterobacteriaceae</taxon>
        <taxon>Klebsiella/Raoultella group</taxon>
        <taxon>Klebsiella</taxon>
    </lineage>
</organism>
<dbReference type="PROSITE" id="PS51900">
    <property type="entry name" value="CB"/>
    <property type="match status" value="1"/>
</dbReference>
<dbReference type="Proteomes" id="UP000036305">
    <property type="component" value="Unassembled WGS sequence"/>
</dbReference>
<dbReference type="SUPFAM" id="SSF56349">
    <property type="entry name" value="DNA breaking-rejoining enzymes"/>
    <property type="match status" value="1"/>
</dbReference>
<gene>
    <name evidence="8" type="ORF">SK91_02999</name>
</gene>
<dbReference type="InterPro" id="IPR013762">
    <property type="entry name" value="Integrase-like_cat_sf"/>
</dbReference>
<dbReference type="InterPro" id="IPR044068">
    <property type="entry name" value="CB"/>
</dbReference>
<dbReference type="Pfam" id="PF00589">
    <property type="entry name" value="Phage_integrase"/>
    <property type="match status" value="1"/>
</dbReference>
<protein>
    <recommendedName>
        <fullName evidence="10">Recombinase XerD</fullName>
    </recommendedName>
</protein>
<comment type="similarity">
    <text evidence="1">Belongs to the 'phage' integrase family.</text>
</comment>
<dbReference type="RefSeq" id="WP_048252305.1">
    <property type="nucleotide sequence ID" value="NZ_KK036955.1"/>
</dbReference>
<dbReference type="PANTHER" id="PTHR30349">
    <property type="entry name" value="PHAGE INTEGRASE-RELATED"/>
    <property type="match status" value="1"/>
</dbReference>
<reference evidence="8 9" key="1">
    <citation type="submission" date="2015-06" db="EMBL/GenBank/DDBJ databases">
        <title>The Genome Sequence of None.</title>
        <authorList>
            <consortium name="The Broad Institute Genomics Platform"/>
            <consortium name="The Broad Institute Genome Sequencing Center for Infectious Disease"/>
            <person name="Earl A.M."/>
            <person name="Onderdonk A.B."/>
            <person name="Kirby J."/>
            <person name="Ferraro M.J."/>
            <person name="Huang S."/>
            <person name="Spencer M."/>
            <person name="Fodor A."/>
            <person name="Hooper D."/>
            <person name="Dekker J."/>
            <person name="O'Brien T."/>
            <person name="Quan V."/>
            <person name="Gombosev A."/>
            <person name="Delaney M."/>
            <person name="DuBois A."/>
            <person name="Ernst C."/>
            <person name="Kim D.S."/>
            <person name="Rossman W."/>
            <person name="Gohs F."/>
            <person name="Petruso H."/>
            <person name="Nozar T."/>
            <person name="Mougeot F."/>
            <person name="Manson-McGuire A."/>
            <person name="Young S."/>
            <person name="Abouelleil A."/>
            <person name="Cao P."/>
            <person name="Chapman S.B."/>
            <person name="Griggs A."/>
            <person name="Priest M."/>
            <person name="Shea T."/>
            <person name="Wortman I."/>
            <person name="Wortman J.R."/>
            <person name="Nusbaum C."/>
            <person name="Birren B."/>
        </authorList>
    </citation>
    <scope>NUCLEOTIDE SEQUENCE [LARGE SCALE GENOMIC DNA]</scope>
    <source>
        <strain evidence="8 9">MGH87</strain>
    </source>
</reference>
<name>A0ABR5GE28_9ENTR</name>
<keyword evidence="3 5" id="KW-0238">DNA-binding</keyword>
<evidence type="ECO:0000256" key="5">
    <source>
        <dbReference type="PROSITE-ProRule" id="PRU01248"/>
    </source>
</evidence>
<keyword evidence="2" id="KW-0229">DNA integration</keyword>
<sequence length="339" mass="39979">MNNAFEEVLDDYFFSKSLRPATEWSYRKVVRSFISFSGKGISPEQVDKTLVLTWRRKIIHEEGLSRTTWNNKVTHMRAIFNHAIVNGLVTMRENPFNGVITRPDVKRKKTLTDVQMNKIYLHMLAREEDERTGMMELRKSALRPAWFWLTVLDALRRTGMRQNQLLHIRLEDVNFEHRWINLRPEGSKNHKEHRVPITENLRPRLERLYNLSLERGAKMQDQLFNLSRFDGRKNEISSNMDYPPLRAFFRRLSRECGFTVSPHRFRHTIATNLMRLPDRNLKMAQDLLGHSTPAVTLEYVESDLDKVRDMLEELVVKAQLKCPLSSSIKMTTLISHSLY</sequence>
<dbReference type="Pfam" id="PF13102">
    <property type="entry name" value="Phage_int_SAM_5"/>
    <property type="match status" value="1"/>
</dbReference>
<dbReference type="InterPro" id="IPR011010">
    <property type="entry name" value="DNA_brk_join_enz"/>
</dbReference>
<dbReference type="EMBL" id="LEUS01000018">
    <property type="protein sequence ID" value="KLY34100.1"/>
    <property type="molecule type" value="Genomic_DNA"/>
</dbReference>
<evidence type="ECO:0000313" key="8">
    <source>
        <dbReference type="EMBL" id="KLY34100.1"/>
    </source>
</evidence>
<dbReference type="InterPro" id="IPR025269">
    <property type="entry name" value="SAM-like_dom"/>
</dbReference>
<evidence type="ECO:0000256" key="2">
    <source>
        <dbReference type="ARBA" id="ARBA00022908"/>
    </source>
</evidence>
<comment type="caution">
    <text evidence="8">The sequence shown here is derived from an EMBL/GenBank/DDBJ whole genome shotgun (WGS) entry which is preliminary data.</text>
</comment>
<evidence type="ECO:0000256" key="1">
    <source>
        <dbReference type="ARBA" id="ARBA00008857"/>
    </source>
</evidence>
<accession>A0ABR5GE28</accession>
<evidence type="ECO:0000256" key="4">
    <source>
        <dbReference type="ARBA" id="ARBA00023172"/>
    </source>
</evidence>
<dbReference type="PANTHER" id="PTHR30349:SF41">
    <property type="entry name" value="INTEGRASE_RECOMBINASE PROTEIN MJ0367-RELATED"/>
    <property type="match status" value="1"/>
</dbReference>
<dbReference type="PROSITE" id="PS51898">
    <property type="entry name" value="TYR_RECOMBINASE"/>
    <property type="match status" value="1"/>
</dbReference>
<dbReference type="InterPro" id="IPR050090">
    <property type="entry name" value="Tyrosine_recombinase_XerCD"/>
</dbReference>
<keyword evidence="4" id="KW-0233">DNA recombination</keyword>
<dbReference type="InterPro" id="IPR002104">
    <property type="entry name" value="Integrase_catalytic"/>
</dbReference>
<feature type="domain" description="Core-binding (CB)" evidence="7">
    <location>
        <begin position="3"/>
        <end position="84"/>
    </location>
</feature>
<evidence type="ECO:0000259" key="7">
    <source>
        <dbReference type="PROSITE" id="PS51900"/>
    </source>
</evidence>
<dbReference type="Gene3D" id="1.10.443.10">
    <property type="entry name" value="Intergrase catalytic core"/>
    <property type="match status" value="1"/>
</dbReference>
<proteinExistence type="inferred from homology"/>